<dbReference type="InterPro" id="IPR025114">
    <property type="entry name" value="D27-like_C"/>
</dbReference>
<evidence type="ECO:0000313" key="4">
    <source>
        <dbReference type="Proteomes" id="UP001205105"/>
    </source>
</evidence>
<evidence type="ECO:0000313" key="3">
    <source>
        <dbReference type="EMBL" id="QFB70719.1"/>
    </source>
</evidence>
<dbReference type="PANTHER" id="PTHR33591">
    <property type="entry name" value="BETA-CAROTENE ISOMERASE D27"/>
    <property type="match status" value="1"/>
</dbReference>
<evidence type="ECO:0000259" key="1">
    <source>
        <dbReference type="Pfam" id="PF13225"/>
    </source>
</evidence>
<dbReference type="AlphaFoldDB" id="A0A5P4NKM8"/>
<gene>
    <name evidence="2" type="ORF">COHA_003595</name>
</gene>
<name>A0A5P4NKM8_9CHLO</name>
<feature type="domain" description="Beta-carotene isomerase D27-like C-terminal" evidence="1">
    <location>
        <begin position="121"/>
        <end position="202"/>
    </location>
</feature>
<protein>
    <recommendedName>
        <fullName evidence="1">Beta-carotene isomerase D27-like C-terminal domain-containing protein</fullName>
    </recommendedName>
</protein>
<dbReference type="InterPro" id="IPR038938">
    <property type="entry name" value="D27-like"/>
</dbReference>
<accession>A0A5P4NKM8</accession>
<dbReference type="OrthoDB" id="416096at2759"/>
<dbReference type="Proteomes" id="UP001205105">
    <property type="component" value="Unassembled WGS sequence"/>
</dbReference>
<dbReference type="PANTHER" id="PTHR33591:SF7">
    <property type="entry name" value="BETA-CAROTENE ISOMERASE D27-LIKE C-TERMINAL DOMAIN-CONTAINING PROTEIN"/>
    <property type="match status" value="1"/>
</dbReference>
<dbReference type="EMBL" id="JADXDR010000048">
    <property type="protein sequence ID" value="KAI7842850.1"/>
    <property type="molecule type" value="Genomic_DNA"/>
</dbReference>
<dbReference type="EMBL" id="MK086157">
    <property type="protein sequence ID" value="QFB70719.1"/>
    <property type="molecule type" value="mRNA"/>
</dbReference>
<reference evidence="2" key="2">
    <citation type="submission" date="2020-11" db="EMBL/GenBank/DDBJ databases">
        <title>Chlorella ohadii genome sequencing and assembly.</title>
        <authorList>
            <person name="Murik O."/>
            <person name="Treves H."/>
            <person name="Kedem I."/>
            <person name="Shotland Y."/>
            <person name="Kaplan A."/>
        </authorList>
    </citation>
    <scope>NUCLEOTIDE SEQUENCE</scope>
    <source>
        <strain evidence="2">1</strain>
    </source>
</reference>
<sequence>MAAAAGGGGGSGGSSSAQAAEQQTVEYKDSWSDIAFIGLCRTAYGNIAGWQSSRSWTDGPETFRGMVEVSRALMRGRTAAQQRDAVIAGFPEVPAWFRQLFPYSKWGAEVNAKITPAFFTWLVGPMQTGPAVIDGQQQMSAVKIERCRYLAESGCAAMCVNLCKAPCQKFFTDELGMPLTMKPNFEDFSCEMVFGERPPLLEDDPVFNQPCLAACATAKASGKGERCHKLV</sequence>
<proteinExistence type="evidence at transcript level"/>
<dbReference type="Pfam" id="PF13225">
    <property type="entry name" value="D27-like_C"/>
    <property type="match status" value="1"/>
</dbReference>
<reference evidence="3" key="1">
    <citation type="submission" date="2018-10" db="EMBL/GenBank/DDBJ databases">
        <title>Exploiting genes from Chlorella ohadii, highly resistant to photodamage, to reduce photoinhibition in Arabidopsis thaliana.</title>
        <authorList>
            <person name="Murik O."/>
            <person name="Kaplan A."/>
        </authorList>
    </citation>
    <scope>NUCLEOTIDE SEQUENCE</scope>
    <source>
        <strain evidence="3">1</strain>
    </source>
</reference>
<keyword evidence="4" id="KW-1185">Reference proteome</keyword>
<organism evidence="3">
    <name type="scientific">Chlorella ohadii</name>
    <dbReference type="NCBI Taxonomy" id="2649997"/>
    <lineage>
        <taxon>Eukaryota</taxon>
        <taxon>Viridiplantae</taxon>
        <taxon>Chlorophyta</taxon>
        <taxon>core chlorophytes</taxon>
        <taxon>Trebouxiophyceae</taxon>
        <taxon>Chlorellales</taxon>
        <taxon>Chlorellaceae</taxon>
        <taxon>Chlorella clade</taxon>
        <taxon>Chlorella</taxon>
    </lineage>
</organism>
<evidence type="ECO:0000313" key="2">
    <source>
        <dbReference type="EMBL" id="KAI7842850.1"/>
    </source>
</evidence>
<dbReference type="GO" id="GO:0005506">
    <property type="term" value="F:iron ion binding"/>
    <property type="evidence" value="ECO:0007669"/>
    <property type="project" value="InterPro"/>
</dbReference>